<dbReference type="InterPro" id="IPR036390">
    <property type="entry name" value="WH_DNA-bd_sf"/>
</dbReference>
<evidence type="ECO:0000313" key="6">
    <source>
        <dbReference type="EMBL" id="QEY64045.1"/>
    </source>
</evidence>
<name>A0A5J6QR47_9GAMM</name>
<dbReference type="Gene3D" id="1.20.120.530">
    <property type="entry name" value="GntR ligand-binding domain-like"/>
    <property type="match status" value="1"/>
</dbReference>
<dbReference type="EMBL" id="CP043311">
    <property type="protein sequence ID" value="QEY64045.1"/>
    <property type="molecule type" value="Genomic_DNA"/>
</dbReference>
<dbReference type="GO" id="GO:0003677">
    <property type="term" value="F:DNA binding"/>
    <property type="evidence" value="ECO:0007669"/>
    <property type="project" value="UniProtKB-KW"/>
</dbReference>
<accession>A0A5J6QR47</accession>
<dbReference type="SUPFAM" id="SSF46785">
    <property type="entry name" value="Winged helix' DNA-binding domain"/>
    <property type="match status" value="1"/>
</dbReference>
<evidence type="ECO:0000256" key="3">
    <source>
        <dbReference type="ARBA" id="ARBA00023163"/>
    </source>
</evidence>
<evidence type="ECO:0000256" key="4">
    <source>
        <dbReference type="SAM" id="MobiDB-lite"/>
    </source>
</evidence>
<dbReference type="PANTHER" id="PTHR43537:SF53">
    <property type="entry name" value="HTH-TYPE TRANSCRIPTIONAL REPRESSOR NANR"/>
    <property type="match status" value="1"/>
</dbReference>
<dbReference type="SUPFAM" id="SSF48008">
    <property type="entry name" value="GntR ligand-binding domain-like"/>
    <property type="match status" value="1"/>
</dbReference>
<reference evidence="6 7" key="1">
    <citation type="submission" date="2019-08" db="EMBL/GenBank/DDBJ databases">
        <title>Whole-genome Sequencing of e-waste polymer degrading bacterium Pseudomonas sp. strain PE08.</title>
        <authorList>
            <person name="Kirdat K."/>
            <person name="Debbarma P."/>
            <person name="Narawade N."/>
            <person name="Suyal D."/>
            <person name="Thorat V."/>
            <person name="Shouche Y."/>
            <person name="Goel R."/>
            <person name="Yadav A."/>
        </authorList>
    </citation>
    <scope>NUCLEOTIDE SEQUENCE [LARGE SCALE GENOMIC DNA]</scope>
    <source>
        <strain evidence="6 7">PE08</strain>
    </source>
</reference>
<organism evidence="6 7">
    <name type="scientific">Metapseudomonas lalkuanensis</name>
    <dbReference type="NCBI Taxonomy" id="2604832"/>
    <lineage>
        <taxon>Bacteria</taxon>
        <taxon>Pseudomonadati</taxon>
        <taxon>Pseudomonadota</taxon>
        <taxon>Gammaproteobacteria</taxon>
        <taxon>Pseudomonadales</taxon>
        <taxon>Pseudomonadaceae</taxon>
        <taxon>Metapseudomonas</taxon>
    </lineage>
</organism>
<dbReference type="RefSeq" id="WP_151135302.1">
    <property type="nucleotide sequence ID" value="NZ_CP043311.1"/>
</dbReference>
<dbReference type="KEGG" id="plal:FXN65_19040"/>
<evidence type="ECO:0000313" key="7">
    <source>
        <dbReference type="Proteomes" id="UP000327179"/>
    </source>
</evidence>
<dbReference type="Pfam" id="PF07729">
    <property type="entry name" value="FCD"/>
    <property type="match status" value="1"/>
</dbReference>
<keyword evidence="2" id="KW-0238">DNA-binding</keyword>
<dbReference type="PROSITE" id="PS50949">
    <property type="entry name" value="HTH_GNTR"/>
    <property type="match status" value="1"/>
</dbReference>
<evidence type="ECO:0000256" key="2">
    <source>
        <dbReference type="ARBA" id="ARBA00023125"/>
    </source>
</evidence>
<evidence type="ECO:0000259" key="5">
    <source>
        <dbReference type="PROSITE" id="PS50949"/>
    </source>
</evidence>
<protein>
    <submittedName>
        <fullName evidence="6">GntR family transcriptional regulator</fullName>
    </submittedName>
</protein>
<dbReference type="PANTHER" id="PTHR43537">
    <property type="entry name" value="TRANSCRIPTIONAL REGULATOR, GNTR FAMILY"/>
    <property type="match status" value="1"/>
</dbReference>
<dbReference type="AlphaFoldDB" id="A0A5J6QR47"/>
<dbReference type="SMART" id="SM00895">
    <property type="entry name" value="FCD"/>
    <property type="match status" value="1"/>
</dbReference>
<dbReference type="GO" id="GO:0003700">
    <property type="term" value="F:DNA-binding transcription factor activity"/>
    <property type="evidence" value="ECO:0007669"/>
    <property type="project" value="InterPro"/>
</dbReference>
<keyword evidence="7" id="KW-1185">Reference proteome</keyword>
<keyword evidence="1" id="KW-0805">Transcription regulation</keyword>
<sequence>MNEQLQPLKKQPRTAKSTRSGTQDDVVYAHIFDAILEQRLAPGTKLSEEALGEIFGVSRTIIRRALSRLAHEGVVLLRPNRGAVVASPSVEEARQIFYARRLVERAITELAVEHATAEQLQELRQMVLEEQACFSRGDRGAGIRLSGEFHLKLAEAAKNAPLVSFQRSLVSQTSLIIAQYESGSRSHCSFDEHNRLIDAIESRDAERAVMLMMHHMDHIDDKLNLDEGGASDDLHAVFSHLLQTKKKPGRATPRSA</sequence>
<gene>
    <name evidence="6" type="ORF">FXN65_19040</name>
</gene>
<keyword evidence="3" id="KW-0804">Transcription</keyword>
<dbReference type="Proteomes" id="UP000327179">
    <property type="component" value="Chromosome"/>
</dbReference>
<dbReference type="Pfam" id="PF00392">
    <property type="entry name" value="GntR"/>
    <property type="match status" value="1"/>
</dbReference>
<feature type="region of interest" description="Disordered" evidence="4">
    <location>
        <begin position="1"/>
        <end position="21"/>
    </location>
</feature>
<dbReference type="SMART" id="SM00345">
    <property type="entry name" value="HTH_GNTR"/>
    <property type="match status" value="1"/>
</dbReference>
<feature type="domain" description="HTH gntR-type" evidence="5">
    <location>
        <begin position="21"/>
        <end position="88"/>
    </location>
</feature>
<dbReference type="InterPro" id="IPR008920">
    <property type="entry name" value="TF_FadR/GntR_C"/>
</dbReference>
<dbReference type="PRINTS" id="PR00035">
    <property type="entry name" value="HTHGNTR"/>
</dbReference>
<dbReference type="InterPro" id="IPR011711">
    <property type="entry name" value="GntR_C"/>
</dbReference>
<dbReference type="InterPro" id="IPR036388">
    <property type="entry name" value="WH-like_DNA-bd_sf"/>
</dbReference>
<dbReference type="InterPro" id="IPR000524">
    <property type="entry name" value="Tscrpt_reg_HTH_GntR"/>
</dbReference>
<dbReference type="CDD" id="cd07377">
    <property type="entry name" value="WHTH_GntR"/>
    <property type="match status" value="1"/>
</dbReference>
<evidence type="ECO:0000256" key="1">
    <source>
        <dbReference type="ARBA" id="ARBA00023015"/>
    </source>
</evidence>
<dbReference type="Gene3D" id="1.10.10.10">
    <property type="entry name" value="Winged helix-like DNA-binding domain superfamily/Winged helix DNA-binding domain"/>
    <property type="match status" value="1"/>
</dbReference>
<proteinExistence type="predicted"/>